<evidence type="ECO:0000313" key="6">
    <source>
        <dbReference type="Proteomes" id="UP000886885"/>
    </source>
</evidence>
<name>A0A8X8CC39_POPTO</name>
<organism evidence="5 6">
    <name type="scientific">Populus tomentosa</name>
    <name type="common">Chinese white poplar</name>
    <dbReference type="NCBI Taxonomy" id="118781"/>
    <lineage>
        <taxon>Eukaryota</taxon>
        <taxon>Viridiplantae</taxon>
        <taxon>Streptophyta</taxon>
        <taxon>Embryophyta</taxon>
        <taxon>Tracheophyta</taxon>
        <taxon>Spermatophyta</taxon>
        <taxon>Magnoliopsida</taxon>
        <taxon>eudicotyledons</taxon>
        <taxon>Gunneridae</taxon>
        <taxon>Pentapetalae</taxon>
        <taxon>rosids</taxon>
        <taxon>fabids</taxon>
        <taxon>Malpighiales</taxon>
        <taxon>Salicaceae</taxon>
        <taxon>Saliceae</taxon>
        <taxon>Populus</taxon>
    </lineage>
</organism>
<feature type="domain" description="Glabrous enhancer-binding protein-like DBD" evidence="3">
    <location>
        <begin position="76"/>
        <end position="168"/>
    </location>
</feature>
<comment type="similarity">
    <text evidence="1">Belongs to the GeBP family.</text>
</comment>
<comment type="caution">
    <text evidence="5">The sequence shown here is derived from an EMBL/GenBank/DDBJ whole genome shotgun (WGS) entry which is preliminary data.</text>
</comment>
<proteinExistence type="inferred from homology"/>
<feature type="region of interest" description="Disordered" evidence="2">
    <location>
        <begin position="1"/>
        <end position="72"/>
    </location>
</feature>
<evidence type="ECO:0000313" key="5">
    <source>
        <dbReference type="EMBL" id="KAG6748925.1"/>
    </source>
</evidence>
<accession>A0A8X8CC39</accession>
<keyword evidence="6" id="KW-1185">Reference proteome</keyword>
<dbReference type="EMBL" id="JAAWWB010000028">
    <property type="protein sequence ID" value="KAG6748925.1"/>
    <property type="molecule type" value="Genomic_DNA"/>
</dbReference>
<feature type="compositionally biased region" description="Basic and acidic residues" evidence="2">
    <location>
        <begin position="47"/>
        <end position="56"/>
    </location>
</feature>
<sequence length="267" mass="30977">MAPGSSPSSSKEEETNKFSLSAESISEQEDGRKTEKEATAKKLKRKVSGDTEDTKRKNTKQQQQQQHCNPDDSALFKRLWSKEDEVALLKGIKLFEKVEIPEGEERKGAALFFEYIKDDIHFDVSRKQLNSKISKHKRKFEENMKANRCTFDDSHKQKVYDLSKLIWDVEAKGSNEVFAKELIKASDSDEGITKKLKVLESYFGTDGKETEMKKYFILGLNSLAGSKKKEMIKEYWHWFICMMDLVGKQNDIIRKHHDLVMPVYKTY</sequence>
<dbReference type="EMBL" id="JAAWWB010000028">
    <property type="protein sequence ID" value="KAG6748923.1"/>
    <property type="molecule type" value="Genomic_DNA"/>
</dbReference>
<dbReference type="InterPro" id="IPR007592">
    <property type="entry name" value="GEBP"/>
</dbReference>
<feature type="compositionally biased region" description="Basic and acidic residues" evidence="2">
    <location>
        <begin position="29"/>
        <end position="40"/>
    </location>
</feature>
<dbReference type="AlphaFoldDB" id="A0A8X8CC39"/>
<dbReference type="GO" id="GO:0006355">
    <property type="term" value="P:regulation of DNA-templated transcription"/>
    <property type="evidence" value="ECO:0007669"/>
    <property type="project" value="InterPro"/>
</dbReference>
<evidence type="ECO:0000256" key="1">
    <source>
        <dbReference type="ARBA" id="ARBA00010820"/>
    </source>
</evidence>
<evidence type="ECO:0000256" key="2">
    <source>
        <dbReference type="SAM" id="MobiDB-lite"/>
    </source>
</evidence>
<dbReference type="PANTHER" id="PTHR31662:SF33">
    <property type="entry name" value="DNA-BINDING STOREKEEPER PROTEIN TRANSCRIPTIONAL REGULATOR-LIKE PROTEIN"/>
    <property type="match status" value="1"/>
</dbReference>
<dbReference type="InterPro" id="IPR053932">
    <property type="entry name" value="GeBP-like_DBD"/>
</dbReference>
<dbReference type="Proteomes" id="UP000886885">
    <property type="component" value="Chromosome 14D"/>
</dbReference>
<evidence type="ECO:0000313" key="4">
    <source>
        <dbReference type="EMBL" id="KAG6748923.1"/>
    </source>
</evidence>
<dbReference type="GO" id="GO:0005634">
    <property type="term" value="C:nucleus"/>
    <property type="evidence" value="ECO:0007669"/>
    <property type="project" value="TreeGrafter"/>
</dbReference>
<dbReference type="PANTHER" id="PTHR31662">
    <property type="entry name" value="BNAANNG10740D PROTEIN-RELATED"/>
    <property type="match status" value="1"/>
</dbReference>
<gene>
    <name evidence="4" type="ORF">POTOM_048861</name>
    <name evidence="5" type="ORF">POTOM_048863</name>
</gene>
<reference evidence="5" key="1">
    <citation type="journal article" date="2020" name="bioRxiv">
        <title>Hybrid origin of Populus tomentosa Carr. identified through genome sequencing and phylogenomic analysis.</title>
        <authorList>
            <person name="An X."/>
            <person name="Gao K."/>
            <person name="Chen Z."/>
            <person name="Li J."/>
            <person name="Yang X."/>
            <person name="Yang X."/>
            <person name="Zhou J."/>
            <person name="Guo T."/>
            <person name="Zhao T."/>
            <person name="Huang S."/>
            <person name="Miao D."/>
            <person name="Khan W.U."/>
            <person name="Rao P."/>
            <person name="Ye M."/>
            <person name="Lei B."/>
            <person name="Liao W."/>
            <person name="Wang J."/>
            <person name="Ji L."/>
            <person name="Li Y."/>
            <person name="Guo B."/>
            <person name="Mustafa N.S."/>
            <person name="Li S."/>
            <person name="Yun Q."/>
            <person name="Keller S.R."/>
            <person name="Mao J."/>
            <person name="Zhang R."/>
            <person name="Strauss S.H."/>
        </authorList>
    </citation>
    <scope>NUCLEOTIDE SEQUENCE</scope>
    <source>
        <strain evidence="5">GM15</strain>
        <tissue evidence="5">Leaf</tissue>
    </source>
</reference>
<protein>
    <recommendedName>
        <fullName evidence="3">Glabrous enhancer-binding protein-like DBD domain-containing protein</fullName>
    </recommendedName>
</protein>
<dbReference type="Pfam" id="PF04504">
    <property type="entry name" value="GeBP-like_DBD"/>
    <property type="match status" value="1"/>
</dbReference>
<dbReference type="OrthoDB" id="850343at2759"/>
<evidence type="ECO:0000259" key="3">
    <source>
        <dbReference type="Pfam" id="PF04504"/>
    </source>
</evidence>